<dbReference type="Pfam" id="PF12399">
    <property type="entry name" value="BCA_ABC_TP_C"/>
    <property type="match status" value="1"/>
</dbReference>
<dbReference type="PANTHER" id="PTHR45772:SF7">
    <property type="entry name" value="AMINO ACID ABC TRANSPORTER ATP-BINDING PROTEIN"/>
    <property type="match status" value="1"/>
</dbReference>
<dbReference type="GO" id="GO:0005304">
    <property type="term" value="F:L-valine transmembrane transporter activity"/>
    <property type="evidence" value="ECO:0007669"/>
    <property type="project" value="TreeGrafter"/>
</dbReference>
<keyword evidence="3 5" id="KW-0067">ATP-binding</keyword>
<reference evidence="5 6" key="1">
    <citation type="submission" date="2016-11" db="EMBL/GenBank/DDBJ databases">
        <authorList>
            <person name="Jaros S."/>
            <person name="Januszkiewicz K."/>
            <person name="Wedrychowicz H."/>
        </authorList>
    </citation>
    <scope>NUCLEOTIDE SEQUENCE [LARGE SCALE GENOMIC DNA]</scope>
    <source>
        <strain evidence="5 6">DSM 9705</strain>
    </source>
</reference>
<evidence type="ECO:0000313" key="6">
    <source>
        <dbReference type="Proteomes" id="UP000184139"/>
    </source>
</evidence>
<dbReference type="AlphaFoldDB" id="A0A1M5XDV6"/>
<dbReference type="CDD" id="cd03219">
    <property type="entry name" value="ABC_Mj1267_LivG_branched"/>
    <property type="match status" value="1"/>
</dbReference>
<dbReference type="STRING" id="1121409.SAMN02745124_02969"/>
<dbReference type="InterPro" id="IPR032823">
    <property type="entry name" value="BCA_ABC_TP_C"/>
</dbReference>
<evidence type="ECO:0000256" key="2">
    <source>
        <dbReference type="ARBA" id="ARBA00022741"/>
    </source>
</evidence>
<dbReference type="SUPFAM" id="SSF52540">
    <property type="entry name" value="P-loop containing nucleoside triphosphate hydrolases"/>
    <property type="match status" value="1"/>
</dbReference>
<evidence type="ECO:0000259" key="4">
    <source>
        <dbReference type="PROSITE" id="PS50893"/>
    </source>
</evidence>
<feature type="domain" description="ABC transporter" evidence="4">
    <location>
        <begin position="4"/>
        <end position="251"/>
    </location>
</feature>
<dbReference type="PANTHER" id="PTHR45772">
    <property type="entry name" value="CONSERVED COMPONENT OF ABC TRANSPORTER FOR NATURAL AMINO ACIDS-RELATED"/>
    <property type="match status" value="1"/>
</dbReference>
<organism evidence="5 6">
    <name type="scientific">Desulfofustis glycolicus DSM 9705</name>
    <dbReference type="NCBI Taxonomy" id="1121409"/>
    <lineage>
        <taxon>Bacteria</taxon>
        <taxon>Pseudomonadati</taxon>
        <taxon>Thermodesulfobacteriota</taxon>
        <taxon>Desulfobulbia</taxon>
        <taxon>Desulfobulbales</taxon>
        <taxon>Desulfocapsaceae</taxon>
        <taxon>Desulfofustis</taxon>
    </lineage>
</organism>
<dbReference type="InterPro" id="IPR027417">
    <property type="entry name" value="P-loop_NTPase"/>
</dbReference>
<evidence type="ECO:0000256" key="3">
    <source>
        <dbReference type="ARBA" id="ARBA00022840"/>
    </source>
</evidence>
<gene>
    <name evidence="5" type="ORF">SAMN02745124_02969</name>
</gene>
<dbReference type="GO" id="GO:0005524">
    <property type="term" value="F:ATP binding"/>
    <property type="evidence" value="ECO:0007669"/>
    <property type="project" value="UniProtKB-KW"/>
</dbReference>
<dbReference type="FunFam" id="3.40.50.300:FF:000421">
    <property type="entry name" value="Branched-chain amino acid ABC transporter ATP-binding protein"/>
    <property type="match status" value="1"/>
</dbReference>
<dbReference type="InterPro" id="IPR003593">
    <property type="entry name" value="AAA+_ATPase"/>
</dbReference>
<dbReference type="EMBL" id="FQXS01000019">
    <property type="protein sequence ID" value="SHH97674.1"/>
    <property type="molecule type" value="Genomic_DNA"/>
</dbReference>
<dbReference type="GO" id="GO:1903805">
    <property type="term" value="P:L-valine import across plasma membrane"/>
    <property type="evidence" value="ECO:0007669"/>
    <property type="project" value="TreeGrafter"/>
</dbReference>
<protein>
    <submittedName>
        <fullName evidence="5">Amino acid/amide ABC transporter ATP-binding protein 1, HAAT family</fullName>
    </submittedName>
</protein>
<dbReference type="Gene3D" id="3.40.50.300">
    <property type="entry name" value="P-loop containing nucleotide triphosphate hydrolases"/>
    <property type="match status" value="1"/>
</dbReference>
<dbReference type="RefSeq" id="WP_143166030.1">
    <property type="nucleotide sequence ID" value="NZ_FQXS01000019.1"/>
</dbReference>
<dbReference type="GO" id="GO:0015192">
    <property type="term" value="F:L-phenylalanine transmembrane transporter activity"/>
    <property type="evidence" value="ECO:0007669"/>
    <property type="project" value="TreeGrafter"/>
</dbReference>
<accession>A0A1M5XDV6</accession>
<dbReference type="GO" id="GO:0016887">
    <property type="term" value="F:ATP hydrolysis activity"/>
    <property type="evidence" value="ECO:0007669"/>
    <property type="project" value="InterPro"/>
</dbReference>
<dbReference type="PROSITE" id="PS50893">
    <property type="entry name" value="ABC_TRANSPORTER_2"/>
    <property type="match status" value="1"/>
</dbReference>
<dbReference type="GO" id="GO:1903806">
    <property type="term" value="P:L-isoleucine import across plasma membrane"/>
    <property type="evidence" value="ECO:0007669"/>
    <property type="project" value="TreeGrafter"/>
</dbReference>
<dbReference type="GO" id="GO:0042941">
    <property type="term" value="P:D-alanine transmembrane transport"/>
    <property type="evidence" value="ECO:0007669"/>
    <property type="project" value="TreeGrafter"/>
</dbReference>
<keyword evidence="1" id="KW-0813">Transport</keyword>
<dbReference type="SMART" id="SM00382">
    <property type="entry name" value="AAA"/>
    <property type="match status" value="1"/>
</dbReference>
<dbReference type="Pfam" id="PF00005">
    <property type="entry name" value="ABC_tran"/>
    <property type="match status" value="1"/>
</dbReference>
<sequence length="251" mass="27086">MALLAVSNLGKQFGGLQAVSEVSFSVERGMIKAVIGPNGAGKTTLFNLITGSLTPSSGSVLLDGRDITGHRPHQIASFGIARTFQNIKLFPGMTVLENVMIGRHIRSSGGFIASMLHLPWVLAEEQRIRQAALERLEMLGIAELAELEATSLAFGQQRAVELARALAMEPDLLLLDEPAAGLNIYETAEVGRLISSIRQLGITVLLVEHDMSLVMDISDEIVVLSFGRKIAEDVPEAIQSNEEVIKVYLGE</sequence>
<dbReference type="PROSITE" id="PS00211">
    <property type="entry name" value="ABC_TRANSPORTER_1"/>
    <property type="match status" value="1"/>
</dbReference>
<dbReference type="InterPro" id="IPR003439">
    <property type="entry name" value="ABC_transporter-like_ATP-bd"/>
</dbReference>
<dbReference type="InterPro" id="IPR051120">
    <property type="entry name" value="ABC_AA/LPS_Transport"/>
</dbReference>
<dbReference type="GO" id="GO:0015188">
    <property type="term" value="F:L-isoleucine transmembrane transporter activity"/>
    <property type="evidence" value="ECO:0007669"/>
    <property type="project" value="TreeGrafter"/>
</dbReference>
<keyword evidence="2" id="KW-0547">Nucleotide-binding</keyword>
<proteinExistence type="predicted"/>
<keyword evidence="6" id="KW-1185">Reference proteome</keyword>
<dbReference type="GO" id="GO:0015808">
    <property type="term" value="P:L-alanine transport"/>
    <property type="evidence" value="ECO:0007669"/>
    <property type="project" value="TreeGrafter"/>
</dbReference>
<dbReference type="InterPro" id="IPR017871">
    <property type="entry name" value="ABC_transporter-like_CS"/>
</dbReference>
<dbReference type="GO" id="GO:0005886">
    <property type="term" value="C:plasma membrane"/>
    <property type="evidence" value="ECO:0007669"/>
    <property type="project" value="TreeGrafter"/>
</dbReference>
<evidence type="ECO:0000313" key="5">
    <source>
        <dbReference type="EMBL" id="SHH97674.1"/>
    </source>
</evidence>
<name>A0A1M5XDV6_9BACT</name>
<evidence type="ECO:0000256" key="1">
    <source>
        <dbReference type="ARBA" id="ARBA00022448"/>
    </source>
</evidence>
<dbReference type="Proteomes" id="UP000184139">
    <property type="component" value="Unassembled WGS sequence"/>
</dbReference>